<gene>
    <name evidence="6" type="ORF">N1F79_06595</name>
</gene>
<comment type="subcellular location">
    <subcellularLocation>
        <location evidence="1">Cell envelope</location>
    </subcellularLocation>
</comment>
<proteinExistence type="predicted"/>
<accession>A0ABU7XPZ8</accession>
<protein>
    <submittedName>
        <fullName evidence="6">TlpA family protein disulfide reductase</fullName>
    </submittedName>
</protein>
<reference evidence="6 7" key="1">
    <citation type="submission" date="2022-09" db="EMBL/GenBank/DDBJ databases">
        <title>Genome sequencing of Flavivirga sp. MEBiC05379.</title>
        <authorList>
            <person name="Oh H.-M."/>
            <person name="Kwon K.K."/>
            <person name="Park M.J."/>
            <person name="Yang S.-H."/>
        </authorList>
    </citation>
    <scope>NUCLEOTIDE SEQUENCE [LARGE SCALE GENOMIC DNA]</scope>
    <source>
        <strain evidence="6 7">MEBiC05379</strain>
    </source>
</reference>
<evidence type="ECO:0000256" key="4">
    <source>
        <dbReference type="ARBA" id="ARBA00023284"/>
    </source>
</evidence>
<dbReference type="RefSeq" id="WP_303305159.1">
    <property type="nucleotide sequence ID" value="NZ_JAODOP010000004.1"/>
</dbReference>
<name>A0ABU7XPZ8_9FLAO</name>
<comment type="caution">
    <text evidence="6">The sequence shown here is derived from an EMBL/GenBank/DDBJ whole genome shotgun (WGS) entry which is preliminary data.</text>
</comment>
<dbReference type="Gene3D" id="3.40.30.10">
    <property type="entry name" value="Glutaredoxin"/>
    <property type="match status" value="1"/>
</dbReference>
<dbReference type="Pfam" id="PF00578">
    <property type="entry name" value="AhpC-TSA"/>
    <property type="match status" value="1"/>
</dbReference>
<keyword evidence="4" id="KW-0676">Redox-active center</keyword>
<dbReference type="PANTHER" id="PTHR42852:SF6">
    <property type="entry name" value="THIOL:DISULFIDE INTERCHANGE PROTEIN DSBE"/>
    <property type="match status" value="1"/>
</dbReference>
<sequence length="466" mass="53938">MTRNIITMCLAVCFMLSCKQSHESTKTESTIIQGSSQMSSDFKKLKLYKMNHGQLQVVDSASVDANNNFQFNLLPESEGFYHLRTEKYNYVFNHIPLYIKKGQTFNIELDSTGYKMPQVPDKENELLSEWVALTDTLNFYSIGNHSEKNAYEHFFPFYEQFSQKMQAFHKKVASKNTNFNRLMHAHIDMTTIRTALSFLYGMRGKYPKEEEIPDYYSEFVTMDTFKSAVALEIPEGMEALRLFQYRRLALLDTQLSQPDSYWWIKESVSNDTLRAYVLLEVLKRTKALNDTYYNIVEKHKKILNSNPFIRKQLDALESKLGKYEAGALGYNFIAKNIKGEQVSFKDFRGKYVYIDVWATWCGPCKAEIPHIQKLEKELHGKAIEFVSVSVDKPKDKDKWKSFVKDNNLTGVQLVADSAFSSGITKEYGVNSIPRFLLFDQEGKVIDIDAKRPSNPELKEQLMTLLN</sequence>
<dbReference type="SUPFAM" id="SSF52833">
    <property type="entry name" value="Thioredoxin-like"/>
    <property type="match status" value="1"/>
</dbReference>
<evidence type="ECO:0000256" key="2">
    <source>
        <dbReference type="ARBA" id="ARBA00022748"/>
    </source>
</evidence>
<organism evidence="6 7">
    <name type="scientific">Flavivirga spongiicola</name>
    <dbReference type="NCBI Taxonomy" id="421621"/>
    <lineage>
        <taxon>Bacteria</taxon>
        <taxon>Pseudomonadati</taxon>
        <taxon>Bacteroidota</taxon>
        <taxon>Flavobacteriia</taxon>
        <taxon>Flavobacteriales</taxon>
        <taxon>Flavobacteriaceae</taxon>
        <taxon>Flavivirga</taxon>
    </lineage>
</organism>
<keyword evidence="3" id="KW-1015">Disulfide bond</keyword>
<dbReference type="CDD" id="cd02966">
    <property type="entry name" value="TlpA_like_family"/>
    <property type="match status" value="1"/>
</dbReference>
<dbReference type="InterPro" id="IPR013766">
    <property type="entry name" value="Thioredoxin_domain"/>
</dbReference>
<dbReference type="InterPro" id="IPR036249">
    <property type="entry name" value="Thioredoxin-like_sf"/>
</dbReference>
<evidence type="ECO:0000259" key="5">
    <source>
        <dbReference type="PROSITE" id="PS51352"/>
    </source>
</evidence>
<dbReference type="InterPro" id="IPR000866">
    <property type="entry name" value="AhpC/TSA"/>
</dbReference>
<dbReference type="InterPro" id="IPR025380">
    <property type="entry name" value="DUF4369"/>
</dbReference>
<dbReference type="PROSITE" id="PS51257">
    <property type="entry name" value="PROKAR_LIPOPROTEIN"/>
    <property type="match status" value="1"/>
</dbReference>
<keyword evidence="2" id="KW-0201">Cytochrome c-type biogenesis</keyword>
<evidence type="ECO:0000256" key="1">
    <source>
        <dbReference type="ARBA" id="ARBA00004196"/>
    </source>
</evidence>
<dbReference type="InterPro" id="IPR050553">
    <property type="entry name" value="Thioredoxin_ResA/DsbE_sf"/>
</dbReference>
<evidence type="ECO:0000313" key="6">
    <source>
        <dbReference type="EMBL" id="MEF3832791.1"/>
    </source>
</evidence>
<evidence type="ECO:0000313" key="7">
    <source>
        <dbReference type="Proteomes" id="UP001337305"/>
    </source>
</evidence>
<dbReference type="EMBL" id="JAODOP010000004">
    <property type="protein sequence ID" value="MEF3832791.1"/>
    <property type="molecule type" value="Genomic_DNA"/>
</dbReference>
<feature type="domain" description="Thioredoxin" evidence="5">
    <location>
        <begin position="323"/>
        <end position="466"/>
    </location>
</feature>
<dbReference type="Proteomes" id="UP001337305">
    <property type="component" value="Unassembled WGS sequence"/>
</dbReference>
<dbReference type="PANTHER" id="PTHR42852">
    <property type="entry name" value="THIOL:DISULFIDE INTERCHANGE PROTEIN DSBE"/>
    <property type="match status" value="1"/>
</dbReference>
<evidence type="ECO:0000256" key="3">
    <source>
        <dbReference type="ARBA" id="ARBA00023157"/>
    </source>
</evidence>
<dbReference type="Pfam" id="PF14289">
    <property type="entry name" value="DUF4369"/>
    <property type="match status" value="1"/>
</dbReference>
<dbReference type="PROSITE" id="PS51352">
    <property type="entry name" value="THIOREDOXIN_2"/>
    <property type="match status" value="1"/>
</dbReference>
<keyword evidence="7" id="KW-1185">Reference proteome</keyword>